<dbReference type="Proteomes" id="UP000816034">
    <property type="component" value="Unassembled WGS sequence"/>
</dbReference>
<accession>A0AA88GIT5</accession>
<evidence type="ECO:0000256" key="1">
    <source>
        <dbReference type="SAM" id="MobiDB-lite"/>
    </source>
</evidence>
<feature type="compositionally biased region" description="Polar residues" evidence="1">
    <location>
        <begin position="354"/>
        <end position="382"/>
    </location>
</feature>
<keyword evidence="2" id="KW-1133">Transmembrane helix</keyword>
<feature type="compositionally biased region" description="Acidic residues" evidence="1">
    <location>
        <begin position="652"/>
        <end position="662"/>
    </location>
</feature>
<gene>
    <name evidence="4" type="ORF">C9374_008402</name>
</gene>
<protein>
    <submittedName>
        <fullName evidence="4">Uncharacterized protein</fullName>
    </submittedName>
</protein>
<feature type="compositionally biased region" description="Low complexity" evidence="1">
    <location>
        <begin position="432"/>
        <end position="471"/>
    </location>
</feature>
<feature type="compositionally biased region" description="Polar residues" evidence="1">
    <location>
        <begin position="250"/>
        <end position="269"/>
    </location>
</feature>
<feature type="compositionally biased region" description="Polar residues" evidence="1">
    <location>
        <begin position="472"/>
        <end position="492"/>
    </location>
</feature>
<keyword evidence="2" id="KW-0812">Transmembrane</keyword>
<feature type="compositionally biased region" description="Polar residues" evidence="1">
    <location>
        <begin position="299"/>
        <end position="319"/>
    </location>
</feature>
<evidence type="ECO:0000256" key="2">
    <source>
        <dbReference type="SAM" id="Phobius"/>
    </source>
</evidence>
<dbReference type="EMBL" id="PYSW02000034">
    <property type="protein sequence ID" value="KAG2378259.1"/>
    <property type="molecule type" value="Genomic_DNA"/>
</dbReference>
<evidence type="ECO:0000313" key="4">
    <source>
        <dbReference type="EMBL" id="KAG2378259.1"/>
    </source>
</evidence>
<keyword evidence="3" id="KW-0732">Signal</keyword>
<feature type="compositionally biased region" description="Low complexity" evidence="1">
    <location>
        <begin position="341"/>
        <end position="353"/>
    </location>
</feature>
<sequence>MPQQYRVIFALSILLLVVAFGGFSKAVLTDEEFQKYITNSCPSKPLDWNLWQEEENELTEIISGGHVDKLPLIYSNGLNNLFVEDDVWPRDDSAAASSPNPLSPFSSTNTTSPIYDIPNFETLLSAINTTKNITEIQPNNSSTTSSNSTISSSNSSNSSITTASNTTEISTPLIHQPNISHPQPNVINNSSILSKTNESISTPLNGTGTANTSHTSPTSSQDQLKIQNEGLNFTQILSPHSPNTSTNSSFPYSGSIDQPKENSQLGEQKNSTHLQPLVPASTQTQQTGINGQEKLPQGPITNPPNSTLRATNNENSLSAGENHVNRTFPPMGDLFSAKQPSTNASSSTNTSAALQHQTQTDKISEVNSTPEKPQSEASTTSGRKAKINTAPQSSDIGNIIHSTQQKTTTGSNLASAPSATTQNAPVQITKITGTSQPASSSSAGNPSKSTSSPPNVVGSSSSNTTETPSTSHNNKPGLTSTTTALKPSSQEQLSKNIELALKQLEKDIEEKIPSNPKPDFKKSLQTLMNDIKGDEPKSLQQSDSVRCRSVCPKRYEKRVCKIPLHQRDSSVALEGNVFNLGVQGPPKVDVGLVVGLSVAGVIVLILCCCGTTITCIVCYAKRKRTNFFTIYQAKNVQSLLEGHLPERQDVVIDNEDDNDEPLEYQKTSSDESSNEEDYVGTSALDETEFVY</sequence>
<feature type="transmembrane region" description="Helical" evidence="2">
    <location>
        <begin position="592"/>
        <end position="620"/>
    </location>
</feature>
<feature type="compositionally biased region" description="Low complexity" evidence="1">
    <location>
        <begin position="238"/>
        <end position="249"/>
    </location>
</feature>
<feature type="compositionally biased region" description="Low complexity" evidence="1">
    <location>
        <begin position="139"/>
        <end position="164"/>
    </location>
</feature>
<feature type="chain" id="PRO_5041726282" evidence="3">
    <location>
        <begin position="30"/>
        <end position="691"/>
    </location>
</feature>
<feature type="region of interest" description="Disordered" evidence="1">
    <location>
        <begin position="197"/>
        <end position="223"/>
    </location>
</feature>
<feature type="region of interest" description="Disordered" evidence="1">
    <location>
        <begin position="282"/>
        <end position="492"/>
    </location>
</feature>
<reference evidence="4 5" key="1">
    <citation type="journal article" date="2018" name="BMC Genomics">
        <title>The genome of Naegleria lovaniensis, the basis for a comparative approach to unravel pathogenicity factors of the human pathogenic amoeba N. fowleri.</title>
        <authorList>
            <person name="Liechti N."/>
            <person name="Schurch N."/>
            <person name="Bruggmann R."/>
            <person name="Wittwer M."/>
        </authorList>
    </citation>
    <scope>NUCLEOTIDE SEQUENCE [LARGE SCALE GENOMIC DNA]</scope>
    <source>
        <strain evidence="4 5">ATCC 30569</strain>
    </source>
</reference>
<evidence type="ECO:0000256" key="3">
    <source>
        <dbReference type="SAM" id="SignalP"/>
    </source>
</evidence>
<feature type="region of interest" description="Disordered" evidence="1">
    <location>
        <begin position="235"/>
        <end position="269"/>
    </location>
</feature>
<feature type="compositionally biased region" description="Polar residues" evidence="1">
    <location>
        <begin position="389"/>
        <end position="431"/>
    </location>
</feature>
<feature type="signal peptide" evidence="3">
    <location>
        <begin position="1"/>
        <end position="29"/>
    </location>
</feature>
<dbReference type="AlphaFoldDB" id="A0AA88GIT5"/>
<keyword evidence="5" id="KW-1185">Reference proteome</keyword>
<feature type="region of interest" description="Disordered" evidence="1">
    <location>
        <begin position="135"/>
        <end position="164"/>
    </location>
</feature>
<comment type="caution">
    <text evidence="4">The sequence shown here is derived from an EMBL/GenBank/DDBJ whole genome shotgun (WGS) entry which is preliminary data.</text>
</comment>
<name>A0AA88GIT5_NAELO</name>
<evidence type="ECO:0000313" key="5">
    <source>
        <dbReference type="Proteomes" id="UP000816034"/>
    </source>
</evidence>
<proteinExistence type="predicted"/>
<keyword evidence="2" id="KW-0472">Membrane</keyword>
<organism evidence="4 5">
    <name type="scientific">Naegleria lovaniensis</name>
    <name type="common">Amoeba</name>
    <dbReference type="NCBI Taxonomy" id="51637"/>
    <lineage>
        <taxon>Eukaryota</taxon>
        <taxon>Discoba</taxon>
        <taxon>Heterolobosea</taxon>
        <taxon>Tetramitia</taxon>
        <taxon>Eutetramitia</taxon>
        <taxon>Vahlkampfiidae</taxon>
        <taxon>Naegleria</taxon>
    </lineage>
</organism>
<dbReference type="RefSeq" id="XP_044545521.1">
    <property type="nucleotide sequence ID" value="XM_044698475.1"/>
</dbReference>
<feature type="region of interest" description="Disordered" evidence="1">
    <location>
        <begin position="651"/>
        <end position="691"/>
    </location>
</feature>
<dbReference type="GeneID" id="68100856"/>